<keyword evidence="1" id="KW-0677">Repeat</keyword>
<dbReference type="InterPro" id="IPR029058">
    <property type="entry name" value="AB_hydrolase_fold"/>
</dbReference>
<dbReference type="AlphaFoldDB" id="A0A9W9VAM0"/>
<dbReference type="SUPFAM" id="SSF48403">
    <property type="entry name" value="Ankyrin repeat"/>
    <property type="match status" value="3"/>
</dbReference>
<dbReference type="SMART" id="SM00248">
    <property type="entry name" value="ANK"/>
    <property type="match status" value="20"/>
</dbReference>
<dbReference type="InterPro" id="IPR002110">
    <property type="entry name" value="Ankyrin_rpt"/>
</dbReference>
<dbReference type="SUPFAM" id="SSF53474">
    <property type="entry name" value="alpha/beta-Hydrolases"/>
    <property type="match status" value="1"/>
</dbReference>
<feature type="repeat" description="ANK" evidence="3">
    <location>
        <begin position="1056"/>
        <end position="1097"/>
    </location>
</feature>
<feature type="repeat" description="ANK" evidence="3">
    <location>
        <begin position="582"/>
        <end position="611"/>
    </location>
</feature>
<dbReference type="GO" id="GO:0072330">
    <property type="term" value="P:monocarboxylic acid biosynthetic process"/>
    <property type="evidence" value="ECO:0007669"/>
    <property type="project" value="UniProtKB-ARBA"/>
</dbReference>
<gene>
    <name evidence="4" type="ORF">N7517_004526</name>
</gene>
<dbReference type="Pfam" id="PF00023">
    <property type="entry name" value="Ank"/>
    <property type="match status" value="1"/>
</dbReference>
<keyword evidence="5" id="KW-1185">Reference proteome</keyword>
<evidence type="ECO:0000313" key="5">
    <source>
        <dbReference type="Proteomes" id="UP001147752"/>
    </source>
</evidence>
<protein>
    <submittedName>
        <fullName evidence="4">Ankyrin repeat-containing domain protein</fullName>
    </submittedName>
</protein>
<dbReference type="PANTHER" id="PTHR24198">
    <property type="entry name" value="ANKYRIN REPEAT AND PROTEIN KINASE DOMAIN-CONTAINING PROTEIN"/>
    <property type="match status" value="1"/>
</dbReference>
<evidence type="ECO:0000313" key="4">
    <source>
        <dbReference type="EMBL" id="KAJ5372520.1"/>
    </source>
</evidence>
<dbReference type="Gene3D" id="1.25.40.20">
    <property type="entry name" value="Ankyrin repeat-containing domain"/>
    <property type="match status" value="6"/>
</dbReference>
<dbReference type="PROSITE" id="PS50088">
    <property type="entry name" value="ANK_REPEAT"/>
    <property type="match status" value="8"/>
</dbReference>
<sequence length="1244" mass="136669">MDGLVTKSTLDDILSMDHKPPYPPKYDVVFVHGVHGTKASSQRFIELFRKDDDRVRVLSFTYYLGSSHSESAYNSHGLRARALLLLQGIRNMCHETDALILIAQDFGGILAKKAIALAYDNPSLNDRFLRQIYAMVTMPPPPFMYTGRLTLVSSGILQLAQTLTDLTIDVNAEFYHTVALVNMRVANVFSKAAAITDRSSENSHGDLFTTENLLDLSVNALDVGGRLLMFPVASSIRPLPLKKADLDSPTREIIRNLVKHPALCQPWRLAHMSIVGRDIAEEQDSKCPLAVAASIGLEDVVDHFLQEQKPDCGDLAGAINEAARNNSVQALRTLLKARTTLGVDAVNAAIQAAEFNPNVSILLELLRCQPAKDLSDITVAGVLRGVCIFRLNDMMQYLIESNALDAHPSLTAEVHPLHLAAKFNTIGIVRQLCHAGIDPMAVDDDESTALHTAALYNSLGVVDILLQASGDLIGARNKANLSALQVACQAGSHSVARCLIQAGGVMSYANDKYHPMLFAVREEHKVCVQIVLESLETSQVSGVAVMPLLYAVVQNELAIARLLLRAGANPNPPLDGRPWPTSPLYYATIMPKLEMVELLLESNAAVNQPDPDTGNTPLFSAACLLKTEMVRCLVKSKADVNLCNKDGLAPLHGAASQGHLGVTELLLEANADPNVEDEGGWRPLHKAHNHAEVTRLLLAQGADINAICDHGSPLYLASDANQPEVVQVLLTHNPPPNLYYEKNGFSSLAVAIRDSSTEITALLLKAGVDVNRKLYGRFSPLMVAVERGCEATVQMILEYQPELNWKTDDGFGALHCMMEETPVSLVERLIRRGVDPDLTNARGASIIWTAVEVKNLSVARYLASVVKVKLDTPVRCEAILHSACRYDSLAMVRILADAGADVNLACPGVYGTPLQAACRRTVVSEPPGETLKILQYLIEKGAQVNARGGDFHTCLHMACFSSTPEVIKFFLTQGAEVDCEDSVGRTPAHIVCYRGQEHYQILNPSTSQLVARDWTQRTALHYAVMSGDLELVQRVLDSHKCDPDHRDTYRQLVDDDLWTPLHWAARSTQAIQEDKKDTVSVIKYLLEEGYDLTAKGKAMNQEWTALDVAIYHGADEEIKTLLIPVKSGEHVTFTQRRPGKRYYGDDSFCYICLADIVGFCLECLSCEDFIICFKCQASRHILHPKHEFSQTTQEYDSEVEEWEPPGEYVISDSPVRAEPEMLAQPAFDGEVLDFGDSDEDDTPV</sequence>
<name>A0A9W9VAM0_9EURO</name>
<feature type="repeat" description="ANK" evidence="3">
    <location>
        <begin position="646"/>
        <end position="678"/>
    </location>
</feature>
<dbReference type="PANTHER" id="PTHR24198:SF165">
    <property type="entry name" value="ANKYRIN REPEAT-CONTAINING PROTEIN-RELATED"/>
    <property type="match status" value="1"/>
</dbReference>
<proteinExistence type="predicted"/>
<feature type="repeat" description="ANK" evidence="3">
    <location>
        <begin position="613"/>
        <end position="645"/>
    </location>
</feature>
<dbReference type="Proteomes" id="UP001147752">
    <property type="component" value="Unassembled WGS sequence"/>
</dbReference>
<reference evidence="4" key="2">
    <citation type="journal article" date="2023" name="IMA Fungus">
        <title>Comparative genomic study of the Penicillium genus elucidates a diverse pangenome and 15 lateral gene transfer events.</title>
        <authorList>
            <person name="Petersen C."/>
            <person name="Sorensen T."/>
            <person name="Nielsen M.R."/>
            <person name="Sondergaard T.E."/>
            <person name="Sorensen J.L."/>
            <person name="Fitzpatrick D.A."/>
            <person name="Frisvad J.C."/>
            <person name="Nielsen K.L."/>
        </authorList>
    </citation>
    <scope>NUCLEOTIDE SEQUENCE</scope>
    <source>
        <strain evidence="4">IBT 3081</strain>
    </source>
</reference>
<feature type="repeat" description="ANK" evidence="3">
    <location>
        <begin position="950"/>
        <end position="982"/>
    </location>
</feature>
<accession>A0A9W9VAM0</accession>
<feature type="repeat" description="ANK" evidence="3">
    <location>
        <begin position="445"/>
        <end position="477"/>
    </location>
</feature>
<dbReference type="RefSeq" id="XP_056578506.1">
    <property type="nucleotide sequence ID" value="XM_056722256.1"/>
</dbReference>
<dbReference type="OrthoDB" id="4311069at2759"/>
<dbReference type="GeneID" id="81461439"/>
<evidence type="ECO:0000256" key="2">
    <source>
        <dbReference type="ARBA" id="ARBA00023043"/>
    </source>
</evidence>
<dbReference type="PRINTS" id="PR01415">
    <property type="entry name" value="ANKYRIN"/>
</dbReference>
<dbReference type="EMBL" id="JAPZBT010000002">
    <property type="protein sequence ID" value="KAJ5372520.1"/>
    <property type="molecule type" value="Genomic_DNA"/>
</dbReference>
<dbReference type="GO" id="GO:0017000">
    <property type="term" value="P:antibiotic biosynthetic process"/>
    <property type="evidence" value="ECO:0007669"/>
    <property type="project" value="UniProtKB-ARBA"/>
</dbReference>
<organism evidence="4 5">
    <name type="scientific">Penicillium concentricum</name>
    <dbReference type="NCBI Taxonomy" id="293559"/>
    <lineage>
        <taxon>Eukaryota</taxon>
        <taxon>Fungi</taxon>
        <taxon>Dikarya</taxon>
        <taxon>Ascomycota</taxon>
        <taxon>Pezizomycotina</taxon>
        <taxon>Eurotiomycetes</taxon>
        <taxon>Eurotiomycetidae</taxon>
        <taxon>Eurotiales</taxon>
        <taxon>Aspergillaceae</taxon>
        <taxon>Penicillium</taxon>
    </lineage>
</organism>
<evidence type="ECO:0000256" key="1">
    <source>
        <dbReference type="ARBA" id="ARBA00022737"/>
    </source>
</evidence>
<evidence type="ECO:0000256" key="3">
    <source>
        <dbReference type="PROSITE-ProRule" id="PRU00023"/>
    </source>
</evidence>
<feature type="repeat" description="ANK" evidence="3">
    <location>
        <begin position="743"/>
        <end position="775"/>
    </location>
</feature>
<dbReference type="SUPFAM" id="SSF57850">
    <property type="entry name" value="RING/U-box"/>
    <property type="match status" value="1"/>
</dbReference>
<reference evidence="4" key="1">
    <citation type="submission" date="2022-12" db="EMBL/GenBank/DDBJ databases">
        <authorList>
            <person name="Petersen C."/>
        </authorList>
    </citation>
    <scope>NUCLEOTIDE SEQUENCE</scope>
    <source>
        <strain evidence="4">IBT 3081</strain>
    </source>
</reference>
<dbReference type="InterPro" id="IPR036770">
    <property type="entry name" value="Ankyrin_rpt-contain_sf"/>
</dbReference>
<feature type="repeat" description="ANK" evidence="3">
    <location>
        <begin position="1015"/>
        <end position="1048"/>
    </location>
</feature>
<dbReference type="Pfam" id="PF12796">
    <property type="entry name" value="Ank_2"/>
    <property type="match status" value="5"/>
</dbReference>
<dbReference type="PROSITE" id="PS50297">
    <property type="entry name" value="ANK_REP_REGION"/>
    <property type="match status" value="3"/>
</dbReference>
<comment type="caution">
    <text evidence="4">The sequence shown here is derived from an EMBL/GenBank/DDBJ whole genome shotgun (WGS) entry which is preliminary data.</text>
</comment>
<keyword evidence="2 3" id="KW-0040">ANK repeat</keyword>